<keyword evidence="8" id="KW-0448">Lipopolysaccharide biosynthesis</keyword>
<dbReference type="KEGG" id="gfu:KM031_07190"/>
<dbReference type="InterPro" id="IPR038107">
    <property type="entry name" value="Glycos_transf_N_sf"/>
</dbReference>
<keyword evidence="8" id="KW-1003">Cell membrane</keyword>
<evidence type="ECO:0000256" key="5">
    <source>
        <dbReference type="ARBA" id="ARBA00022679"/>
    </source>
</evidence>
<proteinExistence type="inferred from homology"/>
<comment type="pathway">
    <text evidence="2 8">Bacterial outer membrane biogenesis; LPS core biosynthesis.</text>
</comment>
<dbReference type="InterPro" id="IPR007507">
    <property type="entry name" value="Glycos_transf_N"/>
</dbReference>
<keyword evidence="11" id="KW-1185">Reference proteome</keyword>
<keyword evidence="8" id="KW-0472">Membrane</keyword>
<dbReference type="InterPro" id="IPR039901">
    <property type="entry name" value="Kdotransferase"/>
</dbReference>
<dbReference type="GO" id="GO:0009245">
    <property type="term" value="P:lipid A biosynthetic process"/>
    <property type="evidence" value="ECO:0007669"/>
    <property type="project" value="TreeGrafter"/>
</dbReference>
<name>A0A975PAR6_9RHOB</name>
<evidence type="ECO:0000313" key="11">
    <source>
        <dbReference type="Proteomes" id="UP000679352"/>
    </source>
</evidence>
<dbReference type="Gene3D" id="3.40.50.2000">
    <property type="entry name" value="Glycogen Phosphorylase B"/>
    <property type="match status" value="1"/>
</dbReference>
<dbReference type="GO" id="GO:0005886">
    <property type="term" value="C:plasma membrane"/>
    <property type="evidence" value="ECO:0007669"/>
    <property type="project" value="UniProtKB-SubCell"/>
</dbReference>
<feature type="domain" description="3-deoxy-D-manno-octulosonic-acid transferase N-terminal" evidence="9">
    <location>
        <begin position="26"/>
        <end position="173"/>
    </location>
</feature>
<evidence type="ECO:0000256" key="2">
    <source>
        <dbReference type="ARBA" id="ARBA00004713"/>
    </source>
</evidence>
<evidence type="ECO:0000313" key="10">
    <source>
        <dbReference type="EMBL" id="QWK91646.1"/>
    </source>
</evidence>
<dbReference type="Proteomes" id="UP000679352">
    <property type="component" value="Chromosome"/>
</dbReference>
<dbReference type="PANTHER" id="PTHR42755">
    <property type="entry name" value="3-DEOXY-MANNO-OCTULOSONATE CYTIDYLYLTRANSFERASE"/>
    <property type="match status" value="1"/>
</dbReference>
<evidence type="ECO:0000256" key="8">
    <source>
        <dbReference type="RuleBase" id="RU365103"/>
    </source>
</evidence>
<sequence length="392" mass="41990">MAPLGLTLYHLAARREAVVREARPERPRGRLIWLHAPGADHLRGLCELAQRIQDEDGHPILITAPMQADGLHGVIWQPVPGDGQAEVRAFLDHWQPAAILFAGGELRPAMMHEAASRHVPMALVEAAAPHLPKGREGWFPGLIKATLALAGDVFVLDEMAARAMRKAGGKATVAGRMEEPSAVLPCNEPERAALARLLATRPVWLAADVPEAEESALIEAHRAGLRLAHRLLLIVVPQDPARAEAMAARMEADEGWLVARRSLEQEPEAETEVFIVDSAEYGLWYRLSPVTFLGGSLSGTGCLRNPMEAAALGSALVHGPRPGLHGMAFGRLGAARAARSVASSADLSEALGELLAPDRAARLAQAAWTVVSDGVDVTDRVLVLVRRMLGEA</sequence>
<dbReference type="GO" id="GO:0043842">
    <property type="term" value="F:Kdo transferase activity"/>
    <property type="evidence" value="ECO:0007669"/>
    <property type="project" value="UniProtKB-EC"/>
</dbReference>
<gene>
    <name evidence="10" type="ORF">KM031_07190</name>
</gene>
<dbReference type="PANTHER" id="PTHR42755:SF1">
    <property type="entry name" value="3-DEOXY-D-MANNO-OCTULOSONIC ACID TRANSFERASE, MITOCHONDRIAL-RELATED"/>
    <property type="match status" value="1"/>
</dbReference>
<reference evidence="10" key="1">
    <citation type="submission" date="2021-06" db="EMBL/GenBank/DDBJ databases">
        <title>Direct submission.</title>
        <authorList>
            <person name="Lee C.-S."/>
            <person name="Jin L."/>
        </authorList>
    </citation>
    <scope>NUCLEOTIDE SEQUENCE</scope>
    <source>
        <strain evidence="10">Con5</strain>
    </source>
</reference>
<comment type="subcellular location">
    <subcellularLocation>
        <location evidence="8">Cell membrane</location>
    </subcellularLocation>
</comment>
<dbReference type="EMBL" id="CP076361">
    <property type="protein sequence ID" value="QWK91646.1"/>
    <property type="molecule type" value="Genomic_DNA"/>
</dbReference>
<comment type="catalytic activity">
    <reaction evidence="7 8">
        <text>lipid IVA (E. coli) + CMP-3-deoxy-beta-D-manno-octulosonate = alpha-Kdo-(2-&gt;6)-lipid IVA (E. coli) + CMP + H(+)</text>
        <dbReference type="Rhea" id="RHEA:28066"/>
        <dbReference type="ChEBI" id="CHEBI:15378"/>
        <dbReference type="ChEBI" id="CHEBI:58603"/>
        <dbReference type="ChEBI" id="CHEBI:60364"/>
        <dbReference type="ChEBI" id="CHEBI:60377"/>
        <dbReference type="ChEBI" id="CHEBI:85987"/>
        <dbReference type="EC" id="2.4.99.12"/>
    </reaction>
</comment>
<accession>A0A975PAR6</accession>
<dbReference type="GO" id="GO:0009244">
    <property type="term" value="P:lipopolysaccharide core region biosynthetic process"/>
    <property type="evidence" value="ECO:0007669"/>
    <property type="project" value="UniProtKB-UniRule"/>
</dbReference>
<organism evidence="10 11">
    <name type="scientific">Gemmobacter fulvus</name>
    <dbReference type="NCBI Taxonomy" id="2840474"/>
    <lineage>
        <taxon>Bacteria</taxon>
        <taxon>Pseudomonadati</taxon>
        <taxon>Pseudomonadota</taxon>
        <taxon>Alphaproteobacteria</taxon>
        <taxon>Rhodobacterales</taxon>
        <taxon>Paracoccaceae</taxon>
        <taxon>Gemmobacter</taxon>
    </lineage>
</organism>
<dbReference type="EC" id="2.4.99.12" evidence="3 8"/>
<protein>
    <recommendedName>
        <fullName evidence="4 8">3-deoxy-D-manno-octulosonic acid transferase</fullName>
        <shortName evidence="8">Kdo transferase</shortName>
        <ecNumber evidence="3 8">2.4.99.12</ecNumber>
    </recommendedName>
    <alternativeName>
        <fullName evidence="6 8">Lipid IV(A) 3-deoxy-D-manno-octulosonic acid transferase</fullName>
    </alternativeName>
</protein>
<comment type="similarity">
    <text evidence="8">Belongs to the glycosyltransferase group 1 family.</text>
</comment>
<evidence type="ECO:0000256" key="7">
    <source>
        <dbReference type="ARBA" id="ARBA00049183"/>
    </source>
</evidence>
<evidence type="ECO:0000256" key="3">
    <source>
        <dbReference type="ARBA" id="ARBA00012621"/>
    </source>
</evidence>
<dbReference type="AlphaFoldDB" id="A0A975PAR6"/>
<comment type="function">
    <text evidence="1 8">Involved in lipopolysaccharide (LPS) biosynthesis. Catalyzes the transfer of 3-deoxy-D-manno-octulosonate (Kdo) residue(s) from CMP-Kdo to lipid IV(A), the tetraacyldisaccharide-1,4'-bisphosphate precursor of lipid A.</text>
</comment>
<dbReference type="Gene3D" id="3.40.50.11720">
    <property type="entry name" value="3-Deoxy-D-manno-octulosonic-acid transferase, N-terminal domain"/>
    <property type="match status" value="1"/>
</dbReference>
<evidence type="ECO:0000256" key="6">
    <source>
        <dbReference type="ARBA" id="ARBA00031445"/>
    </source>
</evidence>
<evidence type="ECO:0000256" key="4">
    <source>
        <dbReference type="ARBA" id="ARBA00019077"/>
    </source>
</evidence>
<evidence type="ECO:0000256" key="1">
    <source>
        <dbReference type="ARBA" id="ARBA00003394"/>
    </source>
</evidence>
<keyword evidence="5 8" id="KW-0808">Transferase</keyword>
<dbReference type="Pfam" id="PF04413">
    <property type="entry name" value="Glycos_transf_N"/>
    <property type="match status" value="1"/>
</dbReference>
<evidence type="ECO:0000259" key="9">
    <source>
        <dbReference type="Pfam" id="PF04413"/>
    </source>
</evidence>